<accession>A0AAD5YYE7</accession>
<dbReference type="Proteomes" id="UP001213000">
    <property type="component" value="Unassembled WGS sequence"/>
</dbReference>
<feature type="compositionally biased region" description="Polar residues" evidence="1">
    <location>
        <begin position="118"/>
        <end position="132"/>
    </location>
</feature>
<feature type="compositionally biased region" description="Low complexity" evidence="1">
    <location>
        <begin position="160"/>
        <end position="173"/>
    </location>
</feature>
<sequence length="241" mass="26814">MGTQTRVPSGQPHIVTTVPFFSDAHKTRIANSQFIDHSHSITTNINLGERPGELPEHLSNPDAGRVHNCLSFSLPSTTDAWSLMDWSRFVSAWKREERIERDSKLQAAVASVSSSTSPRSPQHPLSQDQPNVDTDHVLKASTDRLSTVFDWLIDQIPASAKSISTSPSSSDSTNAPVKAPERVVEAAHEMMDELNQKAQLRSREQEEMKTSGNGKTNELESKEDLERFYVALARKMYDDGL</sequence>
<name>A0AAD5YYE7_9AGAR</name>
<evidence type="ECO:0000313" key="2">
    <source>
        <dbReference type="EMBL" id="KAJ3575833.1"/>
    </source>
</evidence>
<proteinExistence type="predicted"/>
<feature type="compositionally biased region" description="Basic and acidic residues" evidence="1">
    <location>
        <begin position="197"/>
        <end position="209"/>
    </location>
</feature>
<dbReference type="AlphaFoldDB" id="A0AAD5YYE7"/>
<evidence type="ECO:0000313" key="3">
    <source>
        <dbReference type="Proteomes" id="UP001213000"/>
    </source>
</evidence>
<evidence type="ECO:0000256" key="1">
    <source>
        <dbReference type="SAM" id="MobiDB-lite"/>
    </source>
</evidence>
<reference evidence="2" key="1">
    <citation type="submission" date="2022-07" db="EMBL/GenBank/DDBJ databases">
        <title>Genome Sequence of Leucocoprinus birnbaumii.</title>
        <authorList>
            <person name="Buettner E."/>
        </authorList>
    </citation>
    <scope>NUCLEOTIDE SEQUENCE</scope>
    <source>
        <strain evidence="2">VT141</strain>
    </source>
</reference>
<feature type="region of interest" description="Disordered" evidence="1">
    <location>
        <begin position="160"/>
        <end position="179"/>
    </location>
</feature>
<comment type="caution">
    <text evidence="2">The sequence shown here is derived from an EMBL/GenBank/DDBJ whole genome shotgun (WGS) entry which is preliminary data.</text>
</comment>
<protein>
    <submittedName>
        <fullName evidence="2">Uncharacterized protein</fullName>
    </submittedName>
</protein>
<feature type="region of interest" description="Disordered" evidence="1">
    <location>
        <begin position="109"/>
        <end position="132"/>
    </location>
</feature>
<gene>
    <name evidence="2" type="ORF">NP233_g858</name>
</gene>
<keyword evidence="3" id="KW-1185">Reference proteome</keyword>
<organism evidence="2 3">
    <name type="scientific">Leucocoprinus birnbaumii</name>
    <dbReference type="NCBI Taxonomy" id="56174"/>
    <lineage>
        <taxon>Eukaryota</taxon>
        <taxon>Fungi</taxon>
        <taxon>Dikarya</taxon>
        <taxon>Basidiomycota</taxon>
        <taxon>Agaricomycotina</taxon>
        <taxon>Agaricomycetes</taxon>
        <taxon>Agaricomycetidae</taxon>
        <taxon>Agaricales</taxon>
        <taxon>Agaricineae</taxon>
        <taxon>Agaricaceae</taxon>
        <taxon>Leucocoprinus</taxon>
    </lineage>
</organism>
<feature type="region of interest" description="Disordered" evidence="1">
    <location>
        <begin position="197"/>
        <end position="220"/>
    </location>
</feature>
<dbReference type="EMBL" id="JANIEX010000026">
    <property type="protein sequence ID" value="KAJ3575833.1"/>
    <property type="molecule type" value="Genomic_DNA"/>
</dbReference>